<protein>
    <recommendedName>
        <fullName evidence="5">NAD(P)-binding protein</fullName>
    </recommendedName>
</protein>
<evidence type="ECO:0000313" key="3">
    <source>
        <dbReference type="EMBL" id="GMM34976.1"/>
    </source>
</evidence>
<dbReference type="GO" id="GO:0016491">
    <property type="term" value="F:oxidoreductase activity"/>
    <property type="evidence" value="ECO:0007669"/>
    <property type="project" value="TreeGrafter"/>
</dbReference>
<dbReference type="Pfam" id="PF02894">
    <property type="entry name" value="GFO_IDH_MocA_C"/>
    <property type="match status" value="1"/>
</dbReference>
<dbReference type="PANTHER" id="PTHR42840">
    <property type="entry name" value="NAD(P)-BINDING ROSSMANN-FOLD SUPERFAMILY PROTEIN-RELATED"/>
    <property type="match status" value="1"/>
</dbReference>
<dbReference type="Gene3D" id="3.40.50.720">
    <property type="entry name" value="NAD(P)-binding Rossmann-like Domain"/>
    <property type="match status" value="1"/>
</dbReference>
<dbReference type="AlphaFoldDB" id="A0AAV5QJW5"/>
<evidence type="ECO:0000259" key="1">
    <source>
        <dbReference type="Pfam" id="PF01408"/>
    </source>
</evidence>
<accession>A0AAV5QJW5</accession>
<dbReference type="GO" id="GO:0000166">
    <property type="term" value="F:nucleotide binding"/>
    <property type="evidence" value="ECO:0007669"/>
    <property type="project" value="InterPro"/>
</dbReference>
<organism evidence="3 4">
    <name type="scientific">Saccharomycopsis crataegensis</name>
    <dbReference type="NCBI Taxonomy" id="43959"/>
    <lineage>
        <taxon>Eukaryota</taxon>
        <taxon>Fungi</taxon>
        <taxon>Dikarya</taxon>
        <taxon>Ascomycota</taxon>
        <taxon>Saccharomycotina</taxon>
        <taxon>Saccharomycetes</taxon>
        <taxon>Saccharomycopsidaceae</taxon>
        <taxon>Saccharomycopsis</taxon>
    </lineage>
</organism>
<reference evidence="3 4" key="1">
    <citation type="journal article" date="2023" name="Elife">
        <title>Identification of key yeast species and microbe-microbe interactions impacting larval growth of Drosophila in the wild.</title>
        <authorList>
            <person name="Mure A."/>
            <person name="Sugiura Y."/>
            <person name="Maeda R."/>
            <person name="Honda K."/>
            <person name="Sakurai N."/>
            <person name="Takahashi Y."/>
            <person name="Watada M."/>
            <person name="Katoh T."/>
            <person name="Gotoh A."/>
            <person name="Gotoh Y."/>
            <person name="Taniguchi I."/>
            <person name="Nakamura K."/>
            <person name="Hayashi T."/>
            <person name="Katayama T."/>
            <person name="Uemura T."/>
            <person name="Hattori Y."/>
        </authorList>
    </citation>
    <scope>NUCLEOTIDE SEQUENCE [LARGE SCALE GENOMIC DNA]</scope>
    <source>
        <strain evidence="3 4">SC-9</strain>
    </source>
</reference>
<sequence length="353" mass="38339">MASPDKVLNIGVIGTGIFATGTHLPNLQKIPQQFKVVACSNRTKSKAETFATKANISSDKIYESYDDLINDKDVDVIDALLPVENNAMIVEKAIKAGKAIAIEKPIANNLENAKKLVQLAQNTSVPVLVLENWLYHTATEVIKPKLKEIGTIIGFNFKSTGPFYAENKYLKTSWRAKPNHIGGYLSDGGVHQLAYLVELLGEAETISAHTTQVREQSGTDDVWFSTLKMKSGAIGTFTYGSAFGAVDKSRQFVIYGDKGSVVFDFSPANPKPFVKCSYGVTGENIKTETIEIEEKDSTNGIVSEFKNFHEATVSNDKSLLKCKPTIAFHHLAIVDAALKSSANGGSSVKVESI</sequence>
<dbReference type="SUPFAM" id="SSF51735">
    <property type="entry name" value="NAD(P)-binding Rossmann-fold domains"/>
    <property type="match status" value="1"/>
</dbReference>
<dbReference type="SUPFAM" id="SSF55347">
    <property type="entry name" value="Glyceraldehyde-3-phosphate dehydrogenase-like, C-terminal domain"/>
    <property type="match status" value="1"/>
</dbReference>
<dbReference type="InterPro" id="IPR036291">
    <property type="entry name" value="NAD(P)-bd_dom_sf"/>
</dbReference>
<keyword evidence="4" id="KW-1185">Reference proteome</keyword>
<dbReference type="InterPro" id="IPR000683">
    <property type="entry name" value="Gfo/Idh/MocA-like_OxRdtase_N"/>
</dbReference>
<gene>
    <name evidence="3" type="ORF">DASC09_023010</name>
</gene>
<dbReference type="GeneID" id="90072955"/>
<dbReference type="InterPro" id="IPR004104">
    <property type="entry name" value="Gfo/Idh/MocA-like_OxRdtase_C"/>
</dbReference>
<evidence type="ECO:0000313" key="4">
    <source>
        <dbReference type="Proteomes" id="UP001360560"/>
    </source>
</evidence>
<evidence type="ECO:0008006" key="5">
    <source>
        <dbReference type="Google" id="ProtNLM"/>
    </source>
</evidence>
<comment type="caution">
    <text evidence="3">The sequence shown here is derived from an EMBL/GenBank/DDBJ whole genome shotgun (WGS) entry which is preliminary data.</text>
</comment>
<dbReference type="Proteomes" id="UP001360560">
    <property type="component" value="Unassembled WGS sequence"/>
</dbReference>
<dbReference type="PANTHER" id="PTHR42840:SF5">
    <property type="entry name" value="NAD(P)-BINDING ROSSMANN-FOLD SUPERFAMILY PROTEIN"/>
    <property type="match status" value="1"/>
</dbReference>
<dbReference type="RefSeq" id="XP_064851976.1">
    <property type="nucleotide sequence ID" value="XM_064995904.1"/>
</dbReference>
<dbReference type="Pfam" id="PF01408">
    <property type="entry name" value="GFO_IDH_MocA"/>
    <property type="match status" value="1"/>
</dbReference>
<dbReference type="GO" id="GO:0006740">
    <property type="term" value="P:NADPH regeneration"/>
    <property type="evidence" value="ECO:0007669"/>
    <property type="project" value="TreeGrafter"/>
</dbReference>
<proteinExistence type="predicted"/>
<name>A0AAV5QJW5_9ASCO</name>
<feature type="domain" description="Gfo/Idh/MocA-like oxidoreductase N-terminal" evidence="1">
    <location>
        <begin position="8"/>
        <end position="129"/>
    </location>
</feature>
<dbReference type="GO" id="GO:0005737">
    <property type="term" value="C:cytoplasm"/>
    <property type="evidence" value="ECO:0007669"/>
    <property type="project" value="TreeGrafter"/>
</dbReference>
<evidence type="ECO:0000259" key="2">
    <source>
        <dbReference type="Pfam" id="PF02894"/>
    </source>
</evidence>
<dbReference type="Gene3D" id="3.30.360.10">
    <property type="entry name" value="Dihydrodipicolinate Reductase, domain 2"/>
    <property type="match status" value="1"/>
</dbReference>
<dbReference type="EMBL" id="BTFZ01000004">
    <property type="protein sequence ID" value="GMM34976.1"/>
    <property type="molecule type" value="Genomic_DNA"/>
</dbReference>
<feature type="domain" description="Gfo/Idh/MocA-like oxidoreductase C-terminal" evidence="2">
    <location>
        <begin position="148"/>
        <end position="349"/>
    </location>
</feature>